<protein>
    <submittedName>
        <fullName evidence="2">Uncharacterized protein</fullName>
    </submittedName>
</protein>
<evidence type="ECO:0000313" key="2">
    <source>
        <dbReference type="EMBL" id="SEQ89857.1"/>
    </source>
</evidence>
<proteinExistence type="predicted"/>
<organism evidence="2 3">
    <name type="scientific">Treponema bryantii</name>
    <dbReference type="NCBI Taxonomy" id="163"/>
    <lineage>
        <taxon>Bacteria</taxon>
        <taxon>Pseudomonadati</taxon>
        <taxon>Spirochaetota</taxon>
        <taxon>Spirochaetia</taxon>
        <taxon>Spirochaetales</taxon>
        <taxon>Treponemataceae</taxon>
        <taxon>Treponema</taxon>
    </lineage>
</organism>
<gene>
    <name evidence="2" type="ORF">SAMN04487977_1159</name>
</gene>
<dbReference type="AlphaFoldDB" id="A0A1H9JSQ3"/>
<dbReference type="EMBL" id="FOFU01000015">
    <property type="protein sequence ID" value="SEQ89857.1"/>
    <property type="molecule type" value="Genomic_DNA"/>
</dbReference>
<reference evidence="2 3" key="1">
    <citation type="submission" date="2016-10" db="EMBL/GenBank/DDBJ databases">
        <authorList>
            <person name="de Groot N.N."/>
        </authorList>
    </citation>
    <scope>NUCLEOTIDE SEQUENCE [LARGE SCALE GENOMIC DNA]</scope>
    <source>
        <strain evidence="2 3">B25</strain>
    </source>
</reference>
<keyword evidence="1" id="KW-0812">Transmembrane</keyword>
<dbReference type="Proteomes" id="UP000182360">
    <property type="component" value="Unassembled WGS sequence"/>
</dbReference>
<feature type="transmembrane region" description="Helical" evidence="1">
    <location>
        <begin position="202"/>
        <end position="222"/>
    </location>
</feature>
<accession>A0A1H9JSQ3</accession>
<evidence type="ECO:0000256" key="1">
    <source>
        <dbReference type="SAM" id="Phobius"/>
    </source>
</evidence>
<keyword evidence="1" id="KW-1133">Transmembrane helix</keyword>
<name>A0A1H9JSQ3_9SPIR</name>
<keyword evidence="3" id="KW-1185">Reference proteome</keyword>
<dbReference type="RefSeq" id="WP_074645658.1">
    <property type="nucleotide sequence ID" value="NZ_FOFU01000015.1"/>
</dbReference>
<keyword evidence="1" id="KW-0472">Membrane</keyword>
<evidence type="ECO:0000313" key="3">
    <source>
        <dbReference type="Proteomes" id="UP000182360"/>
    </source>
</evidence>
<sequence length="341" mass="39257">MDINNKAKDKKLYFVSPLEVRHYILDIPVTKPKYQYNAVKFALRPLYPGNENSTVIDYISRKKNILGIAANSKRIENLKEEYNSIISPVLVICQIIKNGIVISAGKDWLELQIIKDGFPVFLQSYSYRMYNKCLEDEERLSTEFNFTEKNKSVFLFDVSASDLPCNFNERGFVVKYIENYQKAYKIDSACLYIERKQKNNKVYLLALIPLLILLILLDVSYYKKSKTLKNEAIEIRKNYQAAKLNITTSNTNNDFFESSINNVYSITDILNEIYKTSTSIRIISLTLNDNNLKFEAENATAIKVLDKLSESALLSDVVLHQSLPQDNGLERFVISGKIKND</sequence>